<gene>
    <name evidence="1" type="ORF">BDM02DRAFT_3223599</name>
</gene>
<evidence type="ECO:0000313" key="1">
    <source>
        <dbReference type="EMBL" id="KAF9650192.1"/>
    </source>
</evidence>
<evidence type="ECO:0000313" key="2">
    <source>
        <dbReference type="Proteomes" id="UP000886501"/>
    </source>
</evidence>
<reference evidence="1" key="1">
    <citation type="submission" date="2019-10" db="EMBL/GenBank/DDBJ databases">
        <authorList>
            <consortium name="DOE Joint Genome Institute"/>
            <person name="Kuo A."/>
            <person name="Miyauchi S."/>
            <person name="Kiss E."/>
            <person name="Drula E."/>
            <person name="Kohler A."/>
            <person name="Sanchez-Garcia M."/>
            <person name="Andreopoulos B."/>
            <person name="Barry K.W."/>
            <person name="Bonito G."/>
            <person name="Buee M."/>
            <person name="Carver A."/>
            <person name="Chen C."/>
            <person name="Cichocki N."/>
            <person name="Clum A."/>
            <person name="Culley D."/>
            <person name="Crous P.W."/>
            <person name="Fauchery L."/>
            <person name="Girlanda M."/>
            <person name="Hayes R."/>
            <person name="Keri Z."/>
            <person name="Labutti K."/>
            <person name="Lipzen A."/>
            <person name="Lombard V."/>
            <person name="Magnuson J."/>
            <person name="Maillard F."/>
            <person name="Morin E."/>
            <person name="Murat C."/>
            <person name="Nolan M."/>
            <person name="Ohm R."/>
            <person name="Pangilinan J."/>
            <person name="Pereira M."/>
            <person name="Perotto S."/>
            <person name="Peter M."/>
            <person name="Riley R."/>
            <person name="Sitrit Y."/>
            <person name="Stielow B."/>
            <person name="Szollosi G."/>
            <person name="Zifcakova L."/>
            <person name="Stursova M."/>
            <person name="Spatafora J.W."/>
            <person name="Tedersoo L."/>
            <person name="Vaario L.-M."/>
            <person name="Yamada A."/>
            <person name="Yan M."/>
            <person name="Wang P."/>
            <person name="Xu J."/>
            <person name="Bruns T."/>
            <person name="Baldrian P."/>
            <person name="Vilgalys R."/>
            <person name="Henrissat B."/>
            <person name="Grigoriev I.V."/>
            <person name="Hibbett D."/>
            <person name="Nagy L.G."/>
            <person name="Martin F.M."/>
        </authorList>
    </citation>
    <scope>NUCLEOTIDE SEQUENCE</scope>
    <source>
        <strain evidence="1">P2</strain>
    </source>
</reference>
<name>A0ACB6ZKQ5_THEGA</name>
<accession>A0ACB6ZKQ5</accession>
<dbReference type="EMBL" id="MU117987">
    <property type="protein sequence ID" value="KAF9650192.1"/>
    <property type="molecule type" value="Genomic_DNA"/>
</dbReference>
<comment type="caution">
    <text evidence="1">The sequence shown here is derived from an EMBL/GenBank/DDBJ whole genome shotgun (WGS) entry which is preliminary data.</text>
</comment>
<sequence length="971" mass="104977">MPLLRRSPVLLRRCHSTSANTPKLVIGIRKEDPLRVWERRAPLTPDAVHRLVKSTGVDVLIQDCERRAFSTPDYVKAGAQVHKTLEPAHIVLGIKETPIDQVLTTPVISPWTSKPVPRTHLMFSHTIKGQPYNMQLLSKFLAAPSLPDPRLLPRLIDYELLMDDAGKRTVGFGWFAGVAGALETLAALSQALLQQGVASPFLHTPRPHTLPNLPAIRRAFRAVGDNITEHGTPKSLGPFVIGLTGTGNVAQGVLSILAELPIVQVSVKDLPALVSNPNTDLHKIYLVHARSSDYFARSDGTYCRDDYYANPHEYRSSFHTDVAPYLTTLVNAVGWSHGFPRLIINEQLPTTLELARKVAAVSGNPLGRFISVGDISCDVHGGLEFLTHSTTICDPFYTSRPANLPSHLPGVQMMAVDILPTALPIDASTHFSNVLVPYLESLIASYKGSDQDKLEGALGRATVAREGRLVGKHTWLGEKVEAWRESSSGKAQTTTRKQRVLLLGSGMVAGPAVSEICKRGDIELIVASNSLSEAESLTGRYGNASAASIDMADQVVVGNLIGQSDLVISLLPVPFHPSVAELCIKQRKHLVTASYISPAMKDLHERALNSDVLLLNEIGLDPGIDHCSAISLLQRLRLENKRVVSFTSFCGGVPAPVSAEGIPLGYRFSWSPRGVLSAALNGSRFKLGGKNREIPGEKNLRSGFSNVPVSDVLKLEGIANRDSIPYADTYQLGKLEDLRTVLRGTLRYPGFLYLMDIFKSIGLLDTEAPFTIDDWSSLVRITLKRKLGVNIGSNDLASVLSAAKDVIPATTDIYQLQTALEYLSLVPSSSPAPPVLKSSAAPIDHFANLLAQKLRYEAHERDLVILNHEIIAQDVSGREEVHSSSLITYGGSEASAMAKCVGLPVAFAALKVLDGCVSARGVCGPAVEESLWKGVLDGLEEAGLGMKETVRPKTSTSITVEGTLTAGLRAH</sequence>
<dbReference type="Proteomes" id="UP000886501">
    <property type="component" value="Unassembled WGS sequence"/>
</dbReference>
<protein>
    <submittedName>
        <fullName evidence="1">Uncharacterized protein</fullName>
    </submittedName>
</protein>
<keyword evidence="2" id="KW-1185">Reference proteome</keyword>
<organism evidence="1 2">
    <name type="scientific">Thelephora ganbajun</name>
    <name type="common">Ganba fungus</name>
    <dbReference type="NCBI Taxonomy" id="370292"/>
    <lineage>
        <taxon>Eukaryota</taxon>
        <taxon>Fungi</taxon>
        <taxon>Dikarya</taxon>
        <taxon>Basidiomycota</taxon>
        <taxon>Agaricomycotina</taxon>
        <taxon>Agaricomycetes</taxon>
        <taxon>Thelephorales</taxon>
        <taxon>Thelephoraceae</taxon>
        <taxon>Thelephora</taxon>
    </lineage>
</organism>
<proteinExistence type="predicted"/>
<reference evidence="1" key="2">
    <citation type="journal article" date="2020" name="Nat. Commun.">
        <title>Large-scale genome sequencing of mycorrhizal fungi provides insights into the early evolution of symbiotic traits.</title>
        <authorList>
            <person name="Miyauchi S."/>
            <person name="Kiss E."/>
            <person name="Kuo A."/>
            <person name="Drula E."/>
            <person name="Kohler A."/>
            <person name="Sanchez-Garcia M."/>
            <person name="Morin E."/>
            <person name="Andreopoulos B."/>
            <person name="Barry K.W."/>
            <person name="Bonito G."/>
            <person name="Buee M."/>
            <person name="Carver A."/>
            <person name="Chen C."/>
            <person name="Cichocki N."/>
            <person name="Clum A."/>
            <person name="Culley D."/>
            <person name="Crous P.W."/>
            <person name="Fauchery L."/>
            <person name="Girlanda M."/>
            <person name="Hayes R.D."/>
            <person name="Keri Z."/>
            <person name="LaButti K."/>
            <person name="Lipzen A."/>
            <person name="Lombard V."/>
            <person name="Magnuson J."/>
            <person name="Maillard F."/>
            <person name="Murat C."/>
            <person name="Nolan M."/>
            <person name="Ohm R.A."/>
            <person name="Pangilinan J."/>
            <person name="Pereira M.F."/>
            <person name="Perotto S."/>
            <person name="Peter M."/>
            <person name="Pfister S."/>
            <person name="Riley R."/>
            <person name="Sitrit Y."/>
            <person name="Stielow J.B."/>
            <person name="Szollosi G."/>
            <person name="Zifcakova L."/>
            <person name="Stursova M."/>
            <person name="Spatafora J.W."/>
            <person name="Tedersoo L."/>
            <person name="Vaario L.M."/>
            <person name="Yamada A."/>
            <person name="Yan M."/>
            <person name="Wang P."/>
            <person name="Xu J."/>
            <person name="Bruns T."/>
            <person name="Baldrian P."/>
            <person name="Vilgalys R."/>
            <person name="Dunand C."/>
            <person name="Henrissat B."/>
            <person name="Grigoriev I.V."/>
            <person name="Hibbett D."/>
            <person name="Nagy L.G."/>
            <person name="Martin F.M."/>
        </authorList>
    </citation>
    <scope>NUCLEOTIDE SEQUENCE</scope>
    <source>
        <strain evidence="1">P2</strain>
    </source>
</reference>